<name>A0A9Y4KF46_9TELE</name>
<dbReference type="Pfam" id="PF00020">
    <property type="entry name" value="TNFR_c6"/>
    <property type="match status" value="1"/>
</dbReference>
<feature type="domain" description="TNFR-Cys" evidence="4">
    <location>
        <begin position="29"/>
        <end position="72"/>
    </location>
</feature>
<feature type="transmembrane region" description="Helical" evidence="3">
    <location>
        <begin position="166"/>
        <end position="188"/>
    </location>
</feature>
<feature type="disulfide bond" evidence="1">
    <location>
        <begin position="30"/>
        <end position="45"/>
    </location>
</feature>
<evidence type="ECO:0000256" key="1">
    <source>
        <dbReference type="PROSITE-ProRule" id="PRU00206"/>
    </source>
</evidence>
<reference evidence="6" key="1">
    <citation type="submission" date="2025-08" db="UniProtKB">
        <authorList>
            <consortium name="RefSeq"/>
        </authorList>
    </citation>
    <scope>IDENTIFICATION</scope>
</reference>
<dbReference type="RefSeq" id="XP_008290912.1">
    <property type="nucleotide sequence ID" value="XM_008292690.1"/>
</dbReference>
<dbReference type="SUPFAM" id="SSF57586">
    <property type="entry name" value="TNF receptor-like"/>
    <property type="match status" value="2"/>
</dbReference>
<protein>
    <submittedName>
        <fullName evidence="6">Tumor necrosis factor receptor superfamily member 5 isoform X1</fullName>
    </submittedName>
</protein>
<keyword evidence="1" id="KW-1015">Disulfide bond</keyword>
<accession>A0A9Y4KF46</accession>
<evidence type="ECO:0000256" key="2">
    <source>
        <dbReference type="SAM" id="MobiDB-lite"/>
    </source>
</evidence>
<dbReference type="PROSITE" id="PS50050">
    <property type="entry name" value="TNFR_NGFR_2"/>
    <property type="match status" value="1"/>
</dbReference>
<proteinExistence type="predicted"/>
<evidence type="ECO:0000313" key="5">
    <source>
        <dbReference type="Proteomes" id="UP000694891"/>
    </source>
</evidence>
<feature type="region of interest" description="Disordered" evidence="2">
    <location>
        <begin position="104"/>
        <end position="158"/>
    </location>
</feature>
<dbReference type="Gene3D" id="2.10.50.10">
    <property type="entry name" value="Tumor Necrosis Factor Receptor, subunit A, domain 2"/>
    <property type="match status" value="2"/>
</dbReference>
<evidence type="ECO:0000259" key="4">
    <source>
        <dbReference type="PROSITE" id="PS50050"/>
    </source>
</evidence>
<organism evidence="5 6">
    <name type="scientific">Stegastes partitus</name>
    <name type="common">bicolor damselfish</name>
    <dbReference type="NCBI Taxonomy" id="144197"/>
    <lineage>
        <taxon>Eukaryota</taxon>
        <taxon>Metazoa</taxon>
        <taxon>Chordata</taxon>
        <taxon>Craniata</taxon>
        <taxon>Vertebrata</taxon>
        <taxon>Euteleostomi</taxon>
        <taxon>Actinopterygii</taxon>
        <taxon>Neopterygii</taxon>
        <taxon>Teleostei</taxon>
        <taxon>Neoteleostei</taxon>
        <taxon>Acanthomorphata</taxon>
        <taxon>Ovalentaria</taxon>
        <taxon>Pomacentridae</taxon>
        <taxon>Stegastes</taxon>
    </lineage>
</organism>
<keyword evidence="3" id="KW-1133">Transmembrane helix</keyword>
<keyword evidence="3" id="KW-0812">Transmembrane</keyword>
<feature type="compositionally biased region" description="Basic and acidic residues" evidence="2">
    <location>
        <begin position="215"/>
        <end position="224"/>
    </location>
</feature>
<feature type="region of interest" description="Disordered" evidence="2">
    <location>
        <begin position="208"/>
        <end position="234"/>
    </location>
</feature>
<dbReference type="GeneID" id="103365284"/>
<evidence type="ECO:0000256" key="3">
    <source>
        <dbReference type="SAM" id="Phobius"/>
    </source>
</evidence>
<keyword evidence="3" id="KW-0472">Membrane</keyword>
<dbReference type="CDD" id="cd00185">
    <property type="entry name" value="TNFRSF"/>
    <property type="match status" value="1"/>
</dbReference>
<sequence length="323" mass="34619">MQRTYWTGGRECWLCPAGHYQKSCTECAVCPPGSFTTDWNREDSCHRCYRDCSADFQLVVVQNCSRTADLRCSCAPGFRCTETSPLTDNCRVCEKIQDSTTTAAVKSTRDQQTSSSASSSPSNTSSPSSTSSTSGTSSTRCSPPRCGAQSVPAADSSTQVSDHSRVLAAILCPVVVMSCVAVAILFCVRRPGDETCFRQTIAKLCSKEGQNASHKSKDSTRPFSRDSFGAKQPNSSVAANLGPVHVHNAGTVVFSLLSQFTGHVGPTVEAGEAERSSPEPDGGRPVFQPSSPHISEEEQSGDSIFFPSQEQGKDFHMSKEEAL</sequence>
<feature type="compositionally biased region" description="Low complexity" evidence="2">
    <location>
        <begin position="113"/>
        <end position="144"/>
    </location>
</feature>
<keyword evidence="5" id="KW-1185">Reference proteome</keyword>
<keyword evidence="6" id="KW-0675">Receptor</keyword>
<feature type="region of interest" description="Disordered" evidence="2">
    <location>
        <begin position="268"/>
        <end position="323"/>
    </location>
</feature>
<comment type="caution">
    <text evidence="1">Lacks conserved residue(s) required for the propagation of feature annotation.</text>
</comment>
<dbReference type="Proteomes" id="UP000694891">
    <property type="component" value="Unplaced"/>
</dbReference>
<dbReference type="PROSITE" id="PS00652">
    <property type="entry name" value="TNFR_NGFR_1"/>
    <property type="match status" value="1"/>
</dbReference>
<dbReference type="AlphaFoldDB" id="A0A9Y4KF46"/>
<evidence type="ECO:0000313" key="6">
    <source>
        <dbReference type="RefSeq" id="XP_008290912.1"/>
    </source>
</evidence>
<feature type="repeat" description="TNFR-Cys" evidence="1">
    <location>
        <begin position="29"/>
        <end position="72"/>
    </location>
</feature>
<feature type="compositionally biased region" description="Basic and acidic residues" evidence="2">
    <location>
        <begin position="311"/>
        <end position="323"/>
    </location>
</feature>
<dbReference type="InterPro" id="IPR001368">
    <property type="entry name" value="TNFR/NGFR_Cys_rich_reg"/>
</dbReference>
<dbReference type="SMART" id="SM00208">
    <property type="entry name" value="TNFR"/>
    <property type="match status" value="1"/>
</dbReference>
<feature type="compositionally biased region" description="Basic and acidic residues" evidence="2">
    <location>
        <begin position="272"/>
        <end position="282"/>
    </location>
</feature>
<gene>
    <name evidence="6" type="primary">LOC103365284</name>
</gene>